<dbReference type="SMART" id="SM00148">
    <property type="entry name" value="PLCXc"/>
    <property type="match status" value="1"/>
</dbReference>
<dbReference type="CDD" id="cd08586">
    <property type="entry name" value="PI-PLCc_BcPLC_like"/>
    <property type="match status" value="1"/>
</dbReference>
<dbReference type="PANTHER" id="PTHR13593:SF113">
    <property type="entry name" value="SI:DKEY-266F7.9"/>
    <property type="match status" value="1"/>
</dbReference>
<dbReference type="GO" id="GO:0008081">
    <property type="term" value="F:phosphoric diester hydrolase activity"/>
    <property type="evidence" value="ECO:0007669"/>
    <property type="project" value="InterPro"/>
</dbReference>
<organism evidence="3 4">
    <name type="scientific">Pythium oligandrum</name>
    <name type="common">Mycoparasitic fungus</name>
    <dbReference type="NCBI Taxonomy" id="41045"/>
    <lineage>
        <taxon>Eukaryota</taxon>
        <taxon>Sar</taxon>
        <taxon>Stramenopiles</taxon>
        <taxon>Oomycota</taxon>
        <taxon>Peronosporomycetes</taxon>
        <taxon>Pythiales</taxon>
        <taxon>Pythiaceae</taxon>
        <taxon>Pythium</taxon>
    </lineage>
</organism>
<dbReference type="EMBL" id="SPLM01000110">
    <property type="protein sequence ID" value="TMW59248.1"/>
    <property type="molecule type" value="Genomic_DNA"/>
</dbReference>
<keyword evidence="4" id="KW-1185">Reference proteome</keyword>
<evidence type="ECO:0000259" key="2">
    <source>
        <dbReference type="SMART" id="SM00148"/>
    </source>
</evidence>
<comment type="caution">
    <text evidence="3">The sequence shown here is derived from an EMBL/GenBank/DDBJ whole genome shotgun (WGS) entry which is preliminary data.</text>
</comment>
<name>A0A8K1FHZ7_PYTOL</name>
<reference evidence="3" key="1">
    <citation type="submission" date="2019-03" db="EMBL/GenBank/DDBJ databases">
        <title>Long read genome sequence of the mycoparasitic Pythium oligandrum ATCC 38472 isolated from sugarbeet rhizosphere.</title>
        <authorList>
            <person name="Gaulin E."/>
        </authorList>
    </citation>
    <scope>NUCLEOTIDE SEQUENCE</scope>
    <source>
        <strain evidence="3">ATCC 38472_TT</strain>
    </source>
</reference>
<dbReference type="InterPro" id="IPR051057">
    <property type="entry name" value="PI-PLC_domain"/>
</dbReference>
<gene>
    <name evidence="3" type="ORF">Poli38472_007393</name>
</gene>
<evidence type="ECO:0000313" key="4">
    <source>
        <dbReference type="Proteomes" id="UP000794436"/>
    </source>
</evidence>
<dbReference type="SUPFAM" id="SSF51695">
    <property type="entry name" value="PLC-like phosphodiesterases"/>
    <property type="match status" value="1"/>
</dbReference>
<feature type="chain" id="PRO_5035479170" description="Phosphatidylinositol-specific phospholipase C X domain-containing protein" evidence="1">
    <location>
        <begin position="18"/>
        <end position="320"/>
    </location>
</feature>
<keyword evidence="1" id="KW-0732">Signal</keyword>
<dbReference type="PANTHER" id="PTHR13593">
    <property type="match status" value="1"/>
</dbReference>
<protein>
    <recommendedName>
        <fullName evidence="2">Phosphatidylinositol-specific phospholipase C X domain-containing protein</fullName>
    </recommendedName>
</protein>
<dbReference type="GO" id="GO:0006629">
    <property type="term" value="P:lipid metabolic process"/>
    <property type="evidence" value="ECO:0007669"/>
    <property type="project" value="InterPro"/>
</dbReference>
<dbReference type="Proteomes" id="UP000794436">
    <property type="component" value="Unassembled WGS sequence"/>
</dbReference>
<dbReference type="PROSITE" id="PS50007">
    <property type="entry name" value="PIPLC_X_DOMAIN"/>
    <property type="match status" value="1"/>
</dbReference>
<dbReference type="InterPro" id="IPR000909">
    <property type="entry name" value="PLipase_C_PInositol-sp_X_dom"/>
</dbReference>
<evidence type="ECO:0000256" key="1">
    <source>
        <dbReference type="SAM" id="SignalP"/>
    </source>
</evidence>
<dbReference type="Pfam" id="PF00388">
    <property type="entry name" value="PI-PLC-X"/>
    <property type="match status" value="1"/>
</dbReference>
<evidence type="ECO:0000313" key="3">
    <source>
        <dbReference type="EMBL" id="TMW59248.1"/>
    </source>
</evidence>
<dbReference type="OrthoDB" id="1046782at2759"/>
<dbReference type="Gene3D" id="3.20.20.190">
    <property type="entry name" value="Phosphatidylinositol (PI) phosphodiesterase"/>
    <property type="match status" value="1"/>
</dbReference>
<accession>A0A8K1FHZ7</accession>
<sequence>MFRTILAVAVALPAVLAGNGAYRSLSKASNADWMKNVPDDRLISDMSIPGTHESMAITGGDFTECQENFGESGQTLAAQFKAGIRMIDIRARINDGNTFTIHHGAVYQKANFDDVLNKIGDFLRDHPSETVLMRLKQECTGDVGSCKDASGQSSFQDIFDKYRRDFFWGPSVQRGSRANPPALKDVRGKLVLVVMNGKLGNPLNSYGLSSASDWDDASSTYVQDEYNVPNLGAIATKRDQVRRFLDKSNAGDKTKLWVNFASGASVFAQPQAVAGGALFIQGVNPFLLDYLNQGHGITRTSVIMMDFPGNDLISKIISKN</sequence>
<proteinExistence type="predicted"/>
<dbReference type="AlphaFoldDB" id="A0A8K1FHZ7"/>
<feature type="domain" description="Phosphatidylinositol-specific phospholipase C X" evidence="2">
    <location>
        <begin position="39"/>
        <end position="195"/>
    </location>
</feature>
<feature type="signal peptide" evidence="1">
    <location>
        <begin position="1"/>
        <end position="17"/>
    </location>
</feature>
<dbReference type="InterPro" id="IPR017946">
    <property type="entry name" value="PLC-like_Pdiesterase_TIM-brl"/>
</dbReference>